<evidence type="ECO:0000256" key="6">
    <source>
        <dbReference type="ARBA" id="ARBA00023080"/>
    </source>
</evidence>
<dbReference type="Gene3D" id="3.20.20.140">
    <property type="entry name" value="Metal-dependent hydrolases"/>
    <property type="match status" value="1"/>
</dbReference>
<dbReference type="GO" id="GO:0004000">
    <property type="term" value="F:adenosine deaminase activity"/>
    <property type="evidence" value="ECO:0000318"/>
    <property type="project" value="GO_Central"/>
</dbReference>
<dbReference type="GO" id="GO:0046872">
    <property type="term" value="F:metal ion binding"/>
    <property type="evidence" value="ECO:0007669"/>
    <property type="project" value="UniProtKB-KW"/>
</dbReference>
<reference evidence="11" key="3">
    <citation type="submission" date="2020-12" db="UniProtKB">
        <authorList>
            <consortium name="EnsemblPlants"/>
        </authorList>
    </citation>
    <scope>IDENTIFICATION</scope>
</reference>
<evidence type="ECO:0000256" key="8">
    <source>
        <dbReference type="SAM" id="SignalP"/>
    </source>
</evidence>
<dbReference type="CDD" id="cd00443">
    <property type="entry name" value="ADA_AMPD"/>
    <property type="match status" value="1"/>
</dbReference>
<evidence type="ECO:0000256" key="1">
    <source>
        <dbReference type="ARBA" id="ARBA00001947"/>
    </source>
</evidence>
<feature type="chain" id="PRO_5044576356" description="Adenosine deaminase domain-containing protein" evidence="8">
    <location>
        <begin position="19"/>
        <end position="389"/>
    </location>
</feature>
<dbReference type="EMBL" id="ABEU02000011">
    <property type="protein sequence ID" value="PNR44962.1"/>
    <property type="molecule type" value="Genomic_DNA"/>
</dbReference>
<dbReference type="OMA" id="RPQFKPY"/>
<dbReference type="Pfam" id="PF00962">
    <property type="entry name" value="A_deaminase"/>
    <property type="match status" value="1"/>
</dbReference>
<comment type="catalytic activity">
    <reaction evidence="7">
        <text>N(6)-methyl-AMP + H2O + H(+) = IMP + methylamine</text>
        <dbReference type="Rhea" id="RHEA:16001"/>
        <dbReference type="ChEBI" id="CHEBI:15377"/>
        <dbReference type="ChEBI" id="CHEBI:15378"/>
        <dbReference type="ChEBI" id="CHEBI:58053"/>
        <dbReference type="ChEBI" id="CHEBI:59338"/>
        <dbReference type="ChEBI" id="CHEBI:144842"/>
    </reaction>
    <physiologicalReaction direction="left-to-right" evidence="7">
        <dbReference type="Rhea" id="RHEA:16002"/>
    </physiologicalReaction>
</comment>
<dbReference type="RefSeq" id="XP_024387980.1">
    <property type="nucleotide sequence ID" value="XM_024532212.2"/>
</dbReference>
<organism evidence="10">
    <name type="scientific">Physcomitrium patens</name>
    <name type="common">Spreading-leaved earth moss</name>
    <name type="synonym">Physcomitrella patens</name>
    <dbReference type="NCBI Taxonomy" id="3218"/>
    <lineage>
        <taxon>Eukaryota</taxon>
        <taxon>Viridiplantae</taxon>
        <taxon>Streptophyta</taxon>
        <taxon>Embryophyta</taxon>
        <taxon>Bryophyta</taxon>
        <taxon>Bryophytina</taxon>
        <taxon>Bryopsida</taxon>
        <taxon>Funariidae</taxon>
        <taxon>Funariales</taxon>
        <taxon>Funariaceae</taxon>
        <taxon>Physcomitrium</taxon>
    </lineage>
</organism>
<dbReference type="PANTHER" id="PTHR11409:SF42">
    <property type="entry name" value="ADENOSINE DEAMINASE-LIKE PROTEIN"/>
    <property type="match status" value="1"/>
</dbReference>
<evidence type="ECO:0000313" key="12">
    <source>
        <dbReference type="Proteomes" id="UP000006727"/>
    </source>
</evidence>
<dbReference type="SUPFAM" id="SSF51556">
    <property type="entry name" value="Metallo-dependent hydrolases"/>
    <property type="match status" value="1"/>
</dbReference>
<dbReference type="FunFam" id="3.20.20.140:FF:000050">
    <property type="entry name" value="Adenosine/AMP deaminase family protein"/>
    <property type="match status" value="1"/>
</dbReference>
<evidence type="ECO:0000259" key="9">
    <source>
        <dbReference type="Pfam" id="PF00962"/>
    </source>
</evidence>
<dbReference type="Proteomes" id="UP000006727">
    <property type="component" value="Chromosome 11"/>
</dbReference>
<dbReference type="Gramene" id="Pp3c11_7970V3.3">
    <property type="protein sequence ID" value="Pp3c11_7970V3.3"/>
    <property type="gene ID" value="Pp3c11_7970"/>
</dbReference>
<dbReference type="GO" id="GO:0006154">
    <property type="term" value="P:adenosine catabolic process"/>
    <property type="evidence" value="ECO:0000318"/>
    <property type="project" value="GO_Central"/>
</dbReference>
<protein>
    <recommendedName>
        <fullName evidence="9">Adenosine deaminase domain-containing protein</fullName>
    </recommendedName>
</protein>
<keyword evidence="6" id="KW-0546">Nucleotide metabolism</keyword>
<evidence type="ECO:0000256" key="3">
    <source>
        <dbReference type="ARBA" id="ARBA00022723"/>
    </source>
</evidence>
<feature type="domain" description="Adenosine deaminase" evidence="9">
    <location>
        <begin position="60"/>
        <end position="374"/>
    </location>
</feature>
<evidence type="ECO:0000313" key="10">
    <source>
        <dbReference type="EMBL" id="PNR44962.1"/>
    </source>
</evidence>
<keyword evidence="5" id="KW-0862">Zinc</keyword>
<keyword evidence="8" id="KW-0732">Signal</keyword>
<dbReference type="EnsemblPlants" id="Pp3c11_7970V3.1">
    <property type="protein sequence ID" value="Pp3c11_7970V3.1"/>
    <property type="gene ID" value="Pp3c11_7970"/>
</dbReference>
<dbReference type="OrthoDB" id="272271at2759"/>
<dbReference type="PANTHER" id="PTHR11409">
    <property type="entry name" value="ADENOSINE DEAMINASE"/>
    <property type="match status" value="1"/>
</dbReference>
<gene>
    <name evidence="11" type="primary">LOC112288227</name>
    <name evidence="10" type="ORF">PHYPA_014732</name>
</gene>
<dbReference type="GO" id="GO:0009117">
    <property type="term" value="P:nucleotide metabolic process"/>
    <property type="evidence" value="ECO:0007669"/>
    <property type="project" value="UniProtKB-KW"/>
</dbReference>
<evidence type="ECO:0000256" key="7">
    <source>
        <dbReference type="ARBA" id="ARBA00048787"/>
    </source>
</evidence>
<reference evidence="10 12" key="2">
    <citation type="journal article" date="2018" name="Plant J.">
        <title>The Physcomitrella patens chromosome-scale assembly reveals moss genome structure and evolution.</title>
        <authorList>
            <person name="Lang D."/>
            <person name="Ullrich K.K."/>
            <person name="Murat F."/>
            <person name="Fuchs J."/>
            <person name="Jenkins J."/>
            <person name="Haas F.B."/>
            <person name="Piednoel M."/>
            <person name="Gundlach H."/>
            <person name="Van Bel M."/>
            <person name="Meyberg R."/>
            <person name="Vives C."/>
            <person name="Morata J."/>
            <person name="Symeonidi A."/>
            <person name="Hiss M."/>
            <person name="Muchero W."/>
            <person name="Kamisugi Y."/>
            <person name="Saleh O."/>
            <person name="Blanc G."/>
            <person name="Decker E.L."/>
            <person name="van Gessel N."/>
            <person name="Grimwood J."/>
            <person name="Hayes R.D."/>
            <person name="Graham S.W."/>
            <person name="Gunter L.E."/>
            <person name="McDaniel S.F."/>
            <person name="Hoernstein S.N.W."/>
            <person name="Larsson A."/>
            <person name="Li F.W."/>
            <person name="Perroud P.F."/>
            <person name="Phillips J."/>
            <person name="Ranjan P."/>
            <person name="Rokshar D.S."/>
            <person name="Rothfels C.J."/>
            <person name="Schneider L."/>
            <person name="Shu S."/>
            <person name="Stevenson D.W."/>
            <person name="Thummler F."/>
            <person name="Tillich M."/>
            <person name="Villarreal Aguilar J.C."/>
            <person name="Widiez T."/>
            <person name="Wong G.K."/>
            <person name="Wymore A."/>
            <person name="Zhang Y."/>
            <person name="Zimmer A.D."/>
            <person name="Quatrano R.S."/>
            <person name="Mayer K.F.X."/>
            <person name="Goodstein D."/>
            <person name="Casacuberta J.M."/>
            <person name="Vandepoele K."/>
            <person name="Reski R."/>
            <person name="Cuming A.C."/>
            <person name="Tuskan G.A."/>
            <person name="Maumus F."/>
            <person name="Salse J."/>
            <person name="Schmutz J."/>
            <person name="Rensing S.A."/>
        </authorList>
    </citation>
    <scope>NUCLEOTIDE SEQUENCE [LARGE SCALE GENOMIC DNA]</scope>
    <source>
        <strain evidence="11 12">cv. Gransden 2004</strain>
    </source>
</reference>
<evidence type="ECO:0000256" key="4">
    <source>
        <dbReference type="ARBA" id="ARBA00022801"/>
    </source>
</evidence>
<proteinExistence type="inferred from homology"/>
<dbReference type="InterPro" id="IPR006330">
    <property type="entry name" value="Ado/ade_deaminase"/>
</dbReference>
<dbReference type="InterPro" id="IPR001365">
    <property type="entry name" value="A_deaminase_dom"/>
</dbReference>
<keyword evidence="12" id="KW-1185">Reference proteome</keyword>
<dbReference type="GeneID" id="112288227"/>
<sequence>MIVACVFCQSFLFPVVVCLSCSETMQSRESIPGMVNIDDAAVLAMEDLMTEYLPMCRAMPKLELHAHLNGSIRAATLLELARERDEDCTELENILKKDKRSLPETFKLFGLIRILTTDHRVITRITREVIEDFAAENTIYIELRTAPKNNSAVGMTKRSYMESVKVGLDIAAPVSPIHVRLILSIDRRETTEAAMDTVRLACELRKEGWDIAGIDLSGDPAIGEWTTFAPALMFAREQGFPLALHCGEVRNSEDIRSMLAMRPERLGHVCCLDNYEWEVLLASRIPVEVCLTSNLATQSVPSIEEHHLAVLLKSDHPIAICTDDTGIFATSLSRELALAASCLALKPEEVTTLARSAIDFAFAESSVKRTLHQTFDSRAQKLLNSHSCI</sequence>
<dbReference type="AlphaFoldDB" id="A0A2K1JTV9"/>
<feature type="signal peptide" evidence="8">
    <location>
        <begin position="1"/>
        <end position="18"/>
    </location>
</feature>
<reference evidence="10 12" key="1">
    <citation type="journal article" date="2008" name="Science">
        <title>The Physcomitrella genome reveals evolutionary insights into the conquest of land by plants.</title>
        <authorList>
            <person name="Rensing S."/>
            <person name="Lang D."/>
            <person name="Zimmer A."/>
            <person name="Terry A."/>
            <person name="Salamov A."/>
            <person name="Shapiro H."/>
            <person name="Nishiyama T."/>
            <person name="Perroud P.-F."/>
            <person name="Lindquist E."/>
            <person name="Kamisugi Y."/>
            <person name="Tanahashi T."/>
            <person name="Sakakibara K."/>
            <person name="Fujita T."/>
            <person name="Oishi K."/>
            <person name="Shin-I T."/>
            <person name="Kuroki Y."/>
            <person name="Toyoda A."/>
            <person name="Suzuki Y."/>
            <person name="Hashimoto A."/>
            <person name="Yamaguchi K."/>
            <person name="Sugano A."/>
            <person name="Kohara Y."/>
            <person name="Fujiyama A."/>
            <person name="Anterola A."/>
            <person name="Aoki S."/>
            <person name="Ashton N."/>
            <person name="Barbazuk W.B."/>
            <person name="Barker E."/>
            <person name="Bennetzen J."/>
            <person name="Bezanilla M."/>
            <person name="Blankenship R."/>
            <person name="Cho S.H."/>
            <person name="Dutcher S."/>
            <person name="Estelle M."/>
            <person name="Fawcett J.A."/>
            <person name="Gundlach H."/>
            <person name="Hanada K."/>
            <person name="Heyl A."/>
            <person name="Hicks K.A."/>
            <person name="Hugh J."/>
            <person name="Lohr M."/>
            <person name="Mayer K."/>
            <person name="Melkozernov A."/>
            <person name="Murata T."/>
            <person name="Nelson D."/>
            <person name="Pils B."/>
            <person name="Prigge M."/>
            <person name="Reiss B."/>
            <person name="Renner T."/>
            <person name="Rombauts S."/>
            <person name="Rushton P."/>
            <person name="Sanderfoot A."/>
            <person name="Schween G."/>
            <person name="Shiu S.-H."/>
            <person name="Stueber K."/>
            <person name="Theodoulou F.L."/>
            <person name="Tu H."/>
            <person name="Van de Peer Y."/>
            <person name="Verrier P.J."/>
            <person name="Waters E."/>
            <person name="Wood A."/>
            <person name="Yang L."/>
            <person name="Cove D."/>
            <person name="Cuming A."/>
            <person name="Hasebe M."/>
            <person name="Lucas S."/>
            <person name="Mishler D.B."/>
            <person name="Reski R."/>
            <person name="Grigoriev I."/>
            <person name="Quatrano R.S."/>
            <person name="Boore J.L."/>
        </authorList>
    </citation>
    <scope>NUCLEOTIDE SEQUENCE [LARGE SCALE GENOMIC DNA]</scope>
    <source>
        <strain evidence="11 12">cv. Gransden 2004</strain>
    </source>
</reference>
<keyword evidence="4" id="KW-0378">Hydrolase</keyword>
<comment type="similarity">
    <text evidence="2">Belongs to the metallo-dependent hydrolases superfamily. Adenosine and AMP deaminases family.</text>
</comment>
<dbReference type="Gramene" id="Pp3c11_7970V3.1">
    <property type="protein sequence ID" value="Pp3c11_7970V3.1"/>
    <property type="gene ID" value="Pp3c11_7970"/>
</dbReference>
<dbReference type="STRING" id="3218.A0A2K1JTV9"/>
<dbReference type="PaxDb" id="3218-PP1S239_23V6.2"/>
<evidence type="ECO:0000256" key="2">
    <source>
        <dbReference type="ARBA" id="ARBA00006676"/>
    </source>
</evidence>
<evidence type="ECO:0000313" key="11">
    <source>
        <dbReference type="EnsemblPlants" id="Pp3c11_7970V3.1"/>
    </source>
</evidence>
<dbReference type="InterPro" id="IPR032466">
    <property type="entry name" value="Metal_Hydrolase"/>
</dbReference>
<dbReference type="EnsemblPlants" id="Pp3c11_7970V3.3">
    <property type="protein sequence ID" value="Pp3c11_7970V3.3"/>
    <property type="gene ID" value="Pp3c11_7970"/>
</dbReference>
<evidence type="ECO:0000256" key="5">
    <source>
        <dbReference type="ARBA" id="ARBA00022833"/>
    </source>
</evidence>
<comment type="cofactor">
    <cofactor evidence="1">
        <name>Zn(2+)</name>
        <dbReference type="ChEBI" id="CHEBI:29105"/>
    </cofactor>
</comment>
<accession>A0A2K1JTV9</accession>
<dbReference type="GO" id="GO:0046103">
    <property type="term" value="P:inosine biosynthetic process"/>
    <property type="evidence" value="ECO:0000318"/>
    <property type="project" value="GO_Central"/>
</dbReference>
<keyword evidence="3" id="KW-0479">Metal-binding</keyword>
<name>A0A2K1JTV9_PHYPA</name>